<dbReference type="Gramene" id="OIT24841">
    <property type="protein sequence ID" value="OIT24841"/>
    <property type="gene ID" value="A4A49_30282"/>
</dbReference>
<dbReference type="InterPro" id="IPR021109">
    <property type="entry name" value="Peptidase_aspartic_dom_sf"/>
</dbReference>
<gene>
    <name evidence="5" type="primary">ASPG1_1</name>
    <name evidence="5" type="ORF">A4A49_30282</name>
</gene>
<dbReference type="SMR" id="A0A1J6L0M6"/>
<dbReference type="Pfam" id="PF14541">
    <property type="entry name" value="TAXi_C"/>
    <property type="match status" value="1"/>
</dbReference>
<dbReference type="SUPFAM" id="SSF50630">
    <property type="entry name" value="Acid proteases"/>
    <property type="match status" value="1"/>
</dbReference>
<dbReference type="GO" id="GO:0004190">
    <property type="term" value="F:aspartic-type endopeptidase activity"/>
    <property type="evidence" value="ECO:0007669"/>
    <property type="project" value="InterPro"/>
</dbReference>
<dbReference type="Gene3D" id="2.40.70.10">
    <property type="entry name" value="Acid Proteases"/>
    <property type="match status" value="2"/>
</dbReference>
<feature type="signal peptide" evidence="3">
    <location>
        <begin position="1"/>
        <end position="25"/>
    </location>
</feature>
<sequence>MGNFLHVLAMALLLVLFSNITVSTSENIHLSLNYTSILQARKNFMALDISNLSYHSTSSYSFPLYHRDVFEKSEFKDYDSLLDARFAQEMLFSMSESEYSSENSTAAYYARGLIVSPFWIGSELQRELLVIDTGSRHVWWQCGPCEPNKCYEQRRNLLYDSTLSKTFQQINCVTDTSSCFQSHSISCSRLEQKCNYETIYGDGSTSTGFMAYEMITFTSIQDSAKIIFGCGKDQMSGIKKFPRLISGIAGLGAGLYTNGFEKYSLQSQLGATLFSLCVPSSTSGKPSTLNFHDTPWKTGIRTTLMRNNINPSFYYLRDLEKITINDREVPIDPAHWNLGADKNGGMFVDTGTTISQFPADVYVQFRYIFRSEVKGMILDENPPEPFDTCYLADNNVNWANFPVVRFYFKFNIIPLEVRQQQVMILYRKKYCMGFRSSSHNFSIMGANVLQTFGLTFDIDAWWLTFSPDACE</sequence>
<dbReference type="KEGG" id="nau:109216123"/>
<dbReference type="Proteomes" id="UP000187609">
    <property type="component" value="Unassembled WGS sequence"/>
</dbReference>
<evidence type="ECO:0000313" key="5">
    <source>
        <dbReference type="EMBL" id="OIT24841.1"/>
    </source>
</evidence>
<dbReference type="InterPro" id="IPR033121">
    <property type="entry name" value="PEPTIDASE_A1"/>
</dbReference>
<feature type="active site" evidence="2">
    <location>
        <position position="349"/>
    </location>
</feature>
<accession>A0A1J6L0M6</accession>
<proteinExistence type="inferred from homology"/>
<dbReference type="GeneID" id="109216123"/>
<organism evidence="5 6">
    <name type="scientific">Nicotiana attenuata</name>
    <name type="common">Coyote tobacco</name>
    <dbReference type="NCBI Taxonomy" id="49451"/>
    <lineage>
        <taxon>Eukaryota</taxon>
        <taxon>Viridiplantae</taxon>
        <taxon>Streptophyta</taxon>
        <taxon>Embryophyta</taxon>
        <taxon>Tracheophyta</taxon>
        <taxon>Spermatophyta</taxon>
        <taxon>Magnoliopsida</taxon>
        <taxon>eudicotyledons</taxon>
        <taxon>Gunneridae</taxon>
        <taxon>Pentapetalae</taxon>
        <taxon>asterids</taxon>
        <taxon>lamiids</taxon>
        <taxon>Solanales</taxon>
        <taxon>Solanaceae</taxon>
        <taxon>Nicotianoideae</taxon>
        <taxon>Nicotianeae</taxon>
        <taxon>Nicotiana</taxon>
    </lineage>
</organism>
<dbReference type="InterPro" id="IPR032799">
    <property type="entry name" value="TAXi_C"/>
</dbReference>
<evidence type="ECO:0000256" key="2">
    <source>
        <dbReference type="PIRSR" id="PIRSR601461-1"/>
    </source>
</evidence>
<dbReference type="EMBL" id="MJEQ01003121">
    <property type="protein sequence ID" value="OIT24841.1"/>
    <property type="molecule type" value="Genomic_DNA"/>
</dbReference>
<feature type="domain" description="Peptidase A1" evidence="4">
    <location>
        <begin position="114"/>
        <end position="466"/>
    </location>
</feature>
<dbReference type="InterPro" id="IPR001461">
    <property type="entry name" value="Aspartic_peptidase_A1"/>
</dbReference>
<comment type="caution">
    <text evidence="5">The sequence shown here is derived from an EMBL/GenBank/DDBJ whole genome shotgun (WGS) entry which is preliminary data.</text>
</comment>
<feature type="chain" id="PRO_5012023836" evidence="3">
    <location>
        <begin position="26"/>
        <end position="471"/>
    </location>
</feature>
<dbReference type="OMA" id="QVMILYR"/>
<name>A0A1J6L0M6_NICAT</name>
<evidence type="ECO:0000256" key="3">
    <source>
        <dbReference type="SAM" id="SignalP"/>
    </source>
</evidence>
<evidence type="ECO:0000259" key="4">
    <source>
        <dbReference type="PROSITE" id="PS51767"/>
    </source>
</evidence>
<comment type="similarity">
    <text evidence="1">Belongs to the peptidase A1 family.</text>
</comment>
<dbReference type="Pfam" id="PF14543">
    <property type="entry name" value="TAXi_N"/>
    <property type="match status" value="1"/>
</dbReference>
<reference evidence="5" key="1">
    <citation type="submission" date="2016-11" db="EMBL/GenBank/DDBJ databases">
        <title>The genome of Nicotiana attenuata.</title>
        <authorList>
            <person name="Xu S."/>
            <person name="Brockmoeller T."/>
            <person name="Gaquerel E."/>
            <person name="Navarro A."/>
            <person name="Kuhl H."/>
            <person name="Gase K."/>
            <person name="Ling Z."/>
            <person name="Zhou W."/>
            <person name="Kreitzer C."/>
            <person name="Stanke M."/>
            <person name="Tang H."/>
            <person name="Lyons E."/>
            <person name="Pandey P."/>
            <person name="Pandey S.P."/>
            <person name="Timmermann B."/>
            <person name="Baldwin I.T."/>
        </authorList>
    </citation>
    <scope>NUCLEOTIDE SEQUENCE [LARGE SCALE GENOMIC DNA]</scope>
    <source>
        <strain evidence="5">UT</strain>
    </source>
</reference>
<dbReference type="AlphaFoldDB" id="A0A1J6L0M6"/>
<feature type="active site" evidence="2">
    <location>
        <position position="132"/>
    </location>
</feature>
<protein>
    <submittedName>
        <fullName evidence="5">Protein aspartic protease in guard cell 1</fullName>
    </submittedName>
</protein>
<dbReference type="PANTHER" id="PTHR13683">
    <property type="entry name" value="ASPARTYL PROTEASES"/>
    <property type="match status" value="1"/>
</dbReference>
<evidence type="ECO:0000313" key="6">
    <source>
        <dbReference type="Proteomes" id="UP000187609"/>
    </source>
</evidence>
<keyword evidence="5" id="KW-0645">Protease</keyword>
<evidence type="ECO:0000256" key="1">
    <source>
        <dbReference type="ARBA" id="ARBA00007447"/>
    </source>
</evidence>
<keyword evidence="3" id="KW-0732">Signal</keyword>
<dbReference type="OrthoDB" id="851873at2759"/>
<keyword evidence="6" id="KW-1185">Reference proteome</keyword>
<dbReference type="PANTHER" id="PTHR13683:SF677">
    <property type="entry name" value="PROTEIN ASPARTIC PROTEASE IN GUARD CELL 1-LIKE"/>
    <property type="match status" value="1"/>
</dbReference>
<keyword evidence="5" id="KW-0378">Hydrolase</keyword>
<dbReference type="GO" id="GO:0006508">
    <property type="term" value="P:proteolysis"/>
    <property type="evidence" value="ECO:0007669"/>
    <property type="project" value="UniProtKB-KW"/>
</dbReference>
<dbReference type="InterPro" id="IPR032861">
    <property type="entry name" value="TAXi_N"/>
</dbReference>
<dbReference type="STRING" id="49451.A0A1J6L0M6"/>
<dbReference type="PROSITE" id="PS51767">
    <property type="entry name" value="PEPTIDASE_A1"/>
    <property type="match status" value="1"/>
</dbReference>